<dbReference type="GO" id="GO:0003677">
    <property type="term" value="F:DNA binding"/>
    <property type="evidence" value="ECO:0007669"/>
    <property type="project" value="UniProtKB-KW"/>
</dbReference>
<keyword evidence="2" id="KW-0238">DNA-binding</keyword>
<sequence>MEGNLPPGFRFHPTDEELIICYLSRKVSDFRFFTKAIAEVDLKKCEPWELPEIITGKANFMGEKEWYFFSLRDRKYPTGLRTNRATDAGYWKTTGKDREIFHSGILVGMKKTLVFYKGRAPNGEKTGWAMHEYRLHTKFPYKSTKEEWVVCRVFRRVSSGKKLQEGTSSMPQSFGSPCNTTSGTELGEPNTSILDNLINPSSTLDPVLINNDNDNNSNWGFAKETTNQIMQCAWPSGLLSSSFSADPGILKALQLNNKQSREATDVTTSNHFIAQGDTVFGDESSLSFPASSSRGMDSMQQQQLFDQNSIWKGY</sequence>
<evidence type="ECO:0000256" key="4">
    <source>
        <dbReference type="ARBA" id="ARBA00023242"/>
    </source>
</evidence>
<dbReference type="Gene3D" id="2.170.150.80">
    <property type="entry name" value="NAC domain"/>
    <property type="match status" value="1"/>
</dbReference>
<feature type="domain" description="NAC" evidence="6">
    <location>
        <begin position="5"/>
        <end position="156"/>
    </location>
</feature>
<dbReference type="GO" id="GO:0006355">
    <property type="term" value="P:regulation of DNA-templated transcription"/>
    <property type="evidence" value="ECO:0007669"/>
    <property type="project" value="InterPro"/>
</dbReference>
<dbReference type="GeneID" id="103713958"/>
<protein>
    <submittedName>
        <fullName evidence="8">NAC domain-containing protein 79-like isoform X1</fullName>
    </submittedName>
</protein>
<dbReference type="PANTHER" id="PTHR31744">
    <property type="entry name" value="PROTEIN CUP-SHAPED COTYLEDON 2-RELATED"/>
    <property type="match status" value="1"/>
</dbReference>
<evidence type="ECO:0000256" key="5">
    <source>
        <dbReference type="SAM" id="MobiDB-lite"/>
    </source>
</evidence>
<dbReference type="InterPro" id="IPR036093">
    <property type="entry name" value="NAC_dom_sf"/>
</dbReference>
<evidence type="ECO:0000313" key="8">
    <source>
        <dbReference type="RefSeq" id="XP_017699949.2"/>
    </source>
</evidence>
<accession>A0A8B7MVA7</accession>
<name>A0A8B7MVA7_PHODC</name>
<dbReference type="OrthoDB" id="1424968at2759"/>
<feature type="region of interest" description="Disordered" evidence="5">
    <location>
        <begin position="164"/>
        <end position="183"/>
    </location>
</feature>
<evidence type="ECO:0000256" key="3">
    <source>
        <dbReference type="ARBA" id="ARBA00023163"/>
    </source>
</evidence>
<dbReference type="PANTHER" id="PTHR31744:SF22">
    <property type="entry name" value="NAC DOMAIN CONTAINING PROTEIN 58"/>
    <property type="match status" value="1"/>
</dbReference>
<dbReference type="AlphaFoldDB" id="A0A8B7MVA7"/>
<gene>
    <name evidence="8" type="primary">LOC103713958</name>
</gene>
<proteinExistence type="predicted"/>
<keyword evidence="3" id="KW-0804">Transcription</keyword>
<dbReference type="FunFam" id="2.170.150.80:FF:000006">
    <property type="entry name" value="NAC domain-containing protein 100-like"/>
    <property type="match status" value="1"/>
</dbReference>
<keyword evidence="4" id="KW-0539">Nucleus</keyword>
<evidence type="ECO:0000259" key="6">
    <source>
        <dbReference type="PROSITE" id="PS51005"/>
    </source>
</evidence>
<keyword evidence="7" id="KW-1185">Reference proteome</keyword>
<evidence type="ECO:0000313" key="7">
    <source>
        <dbReference type="Proteomes" id="UP000228380"/>
    </source>
</evidence>
<evidence type="ECO:0000256" key="1">
    <source>
        <dbReference type="ARBA" id="ARBA00023015"/>
    </source>
</evidence>
<organism evidence="7 8">
    <name type="scientific">Phoenix dactylifera</name>
    <name type="common">Date palm</name>
    <dbReference type="NCBI Taxonomy" id="42345"/>
    <lineage>
        <taxon>Eukaryota</taxon>
        <taxon>Viridiplantae</taxon>
        <taxon>Streptophyta</taxon>
        <taxon>Embryophyta</taxon>
        <taxon>Tracheophyta</taxon>
        <taxon>Spermatophyta</taxon>
        <taxon>Magnoliopsida</taxon>
        <taxon>Liliopsida</taxon>
        <taxon>Arecaceae</taxon>
        <taxon>Coryphoideae</taxon>
        <taxon>Phoeniceae</taxon>
        <taxon>Phoenix</taxon>
    </lineage>
</organism>
<dbReference type="SUPFAM" id="SSF101941">
    <property type="entry name" value="NAC domain"/>
    <property type="match status" value="1"/>
</dbReference>
<feature type="compositionally biased region" description="Polar residues" evidence="5">
    <location>
        <begin position="165"/>
        <end position="183"/>
    </location>
</feature>
<dbReference type="Proteomes" id="UP000228380">
    <property type="component" value="Chromosome 4"/>
</dbReference>
<dbReference type="InterPro" id="IPR003441">
    <property type="entry name" value="NAC-dom"/>
</dbReference>
<keyword evidence="1" id="KW-0805">Transcription regulation</keyword>
<dbReference type="Pfam" id="PF02365">
    <property type="entry name" value="NAM"/>
    <property type="match status" value="1"/>
</dbReference>
<reference evidence="7" key="1">
    <citation type="journal article" date="2019" name="Nat. Commun.">
        <title>Genome-wide association mapping of date palm fruit traits.</title>
        <authorList>
            <person name="Hazzouri K.M."/>
            <person name="Gros-Balthazard M."/>
            <person name="Flowers J.M."/>
            <person name="Copetti D."/>
            <person name="Lemansour A."/>
            <person name="Lebrun M."/>
            <person name="Masmoudi K."/>
            <person name="Ferrand S."/>
            <person name="Dhar M.I."/>
            <person name="Fresquez Z.A."/>
            <person name="Rosas U."/>
            <person name="Zhang J."/>
            <person name="Talag J."/>
            <person name="Lee S."/>
            <person name="Kudrna D."/>
            <person name="Powell R.F."/>
            <person name="Leitch I.J."/>
            <person name="Krueger R.R."/>
            <person name="Wing R.A."/>
            <person name="Amiri K.M.A."/>
            <person name="Purugganan M.D."/>
        </authorList>
    </citation>
    <scope>NUCLEOTIDE SEQUENCE [LARGE SCALE GENOMIC DNA]</scope>
    <source>
        <strain evidence="7">cv. Khalas</strain>
    </source>
</reference>
<reference evidence="8" key="2">
    <citation type="submission" date="2025-08" db="UniProtKB">
        <authorList>
            <consortium name="RefSeq"/>
        </authorList>
    </citation>
    <scope>IDENTIFICATION</scope>
    <source>
        <tissue evidence="8">Young leaves</tissue>
    </source>
</reference>
<dbReference type="RefSeq" id="XP_017699949.2">
    <property type="nucleotide sequence ID" value="XM_017844460.3"/>
</dbReference>
<dbReference type="PROSITE" id="PS51005">
    <property type="entry name" value="NAC"/>
    <property type="match status" value="1"/>
</dbReference>
<evidence type="ECO:0000256" key="2">
    <source>
        <dbReference type="ARBA" id="ARBA00023125"/>
    </source>
</evidence>